<dbReference type="eggNOG" id="arCOG02849">
    <property type="taxonomic scope" value="Archaea"/>
</dbReference>
<dbReference type="AlphaFoldDB" id="L9X422"/>
<gene>
    <name evidence="1" type="ORF">C491_14752</name>
</gene>
<name>L9X422_9EURY</name>
<comment type="caution">
    <text evidence="1">The sequence shown here is derived from an EMBL/GenBank/DDBJ whole genome shotgun (WGS) entry which is preliminary data.</text>
</comment>
<dbReference type="EMBL" id="AOIB01000028">
    <property type="protein sequence ID" value="ELY56216.1"/>
    <property type="molecule type" value="Genomic_DNA"/>
</dbReference>
<keyword evidence="2" id="KW-1185">Reference proteome</keyword>
<dbReference type="Proteomes" id="UP000011688">
    <property type="component" value="Unassembled WGS sequence"/>
</dbReference>
<dbReference type="STRING" id="1227497.C491_14752"/>
<dbReference type="InterPro" id="IPR027417">
    <property type="entry name" value="P-loop_NTPase"/>
</dbReference>
<dbReference type="SUPFAM" id="SSF52540">
    <property type="entry name" value="P-loop containing nucleoside triphosphate hydrolases"/>
    <property type="match status" value="1"/>
</dbReference>
<evidence type="ECO:0000313" key="2">
    <source>
        <dbReference type="Proteomes" id="UP000011688"/>
    </source>
</evidence>
<sequence>MSTKPTETKELETERDSETRHIAFVGDRSVGKTTIAALVARRLTERTGVRVTGEATQLVNDETSTDNTLGIEWTVEDCPSGAEAIDSLAQKTETANLGILVRMGGLRGEFRRHALNALGDCNATTVLEELADDTTVDPPLRERAEELA</sequence>
<evidence type="ECO:0000313" key="1">
    <source>
        <dbReference type="EMBL" id="ELY56216.1"/>
    </source>
</evidence>
<reference evidence="1 2" key="1">
    <citation type="journal article" date="2014" name="PLoS Genet.">
        <title>Phylogenetically driven sequencing of extremely halophilic archaea reveals strategies for static and dynamic osmo-response.</title>
        <authorList>
            <person name="Becker E.A."/>
            <person name="Seitzer P.M."/>
            <person name="Tritt A."/>
            <person name="Larsen D."/>
            <person name="Krusor M."/>
            <person name="Yao A.I."/>
            <person name="Wu D."/>
            <person name="Madern D."/>
            <person name="Eisen J.A."/>
            <person name="Darling A.E."/>
            <person name="Facciotti M.T."/>
        </authorList>
    </citation>
    <scope>NUCLEOTIDE SEQUENCE [LARGE SCALE GENOMIC DNA]</scope>
    <source>
        <strain evidence="1 2">DSM 10524</strain>
    </source>
</reference>
<organism evidence="1 2">
    <name type="scientific">Natronococcus amylolyticus DSM 10524</name>
    <dbReference type="NCBI Taxonomy" id="1227497"/>
    <lineage>
        <taxon>Archaea</taxon>
        <taxon>Methanobacteriati</taxon>
        <taxon>Methanobacteriota</taxon>
        <taxon>Stenosarchaea group</taxon>
        <taxon>Halobacteria</taxon>
        <taxon>Halobacteriales</taxon>
        <taxon>Natrialbaceae</taxon>
        <taxon>Natronococcus</taxon>
    </lineage>
</organism>
<accession>L9X422</accession>
<protein>
    <submittedName>
        <fullName evidence="1">Uncharacterized protein</fullName>
    </submittedName>
</protein>
<proteinExistence type="predicted"/>